<dbReference type="Proteomes" id="UP000233517">
    <property type="component" value="Unassembled WGS sequence"/>
</dbReference>
<feature type="transmembrane region" description="Helical" evidence="1">
    <location>
        <begin position="71"/>
        <end position="92"/>
    </location>
</feature>
<dbReference type="AlphaFoldDB" id="A0A2N2E9J8"/>
<keyword evidence="1" id="KW-0812">Transmembrane</keyword>
<feature type="transmembrane region" description="Helical" evidence="1">
    <location>
        <begin position="32"/>
        <end position="50"/>
    </location>
</feature>
<feature type="transmembrane region" description="Helical" evidence="1">
    <location>
        <begin position="130"/>
        <end position="149"/>
    </location>
</feature>
<keyword evidence="1" id="KW-0472">Membrane</keyword>
<keyword evidence="1" id="KW-1133">Transmembrane helix</keyword>
<organism evidence="2 3">
    <name type="scientific">Candidatus Falkowbacteria bacterium HGW-Falkowbacteria-1</name>
    <dbReference type="NCBI Taxonomy" id="2013768"/>
    <lineage>
        <taxon>Bacteria</taxon>
        <taxon>Candidatus Falkowiibacteriota</taxon>
    </lineage>
</organism>
<feature type="transmembrane region" description="Helical" evidence="1">
    <location>
        <begin position="98"/>
        <end position="118"/>
    </location>
</feature>
<name>A0A2N2E9J8_9BACT</name>
<evidence type="ECO:0000256" key="1">
    <source>
        <dbReference type="SAM" id="Phobius"/>
    </source>
</evidence>
<proteinExistence type="predicted"/>
<accession>A0A2N2E9J8</accession>
<evidence type="ECO:0008006" key="4">
    <source>
        <dbReference type="Google" id="ProtNLM"/>
    </source>
</evidence>
<evidence type="ECO:0000313" key="3">
    <source>
        <dbReference type="Proteomes" id="UP000233517"/>
    </source>
</evidence>
<evidence type="ECO:0000313" key="2">
    <source>
        <dbReference type="EMBL" id="PKM91356.1"/>
    </source>
</evidence>
<dbReference type="EMBL" id="PHAI01000002">
    <property type="protein sequence ID" value="PKM91356.1"/>
    <property type="molecule type" value="Genomic_DNA"/>
</dbReference>
<comment type="caution">
    <text evidence="2">The sequence shown here is derived from an EMBL/GenBank/DDBJ whole genome shotgun (WGS) entry which is preliminary data.</text>
</comment>
<sequence>MKKSLKKGLSFGLTSAVITTLGLMVGLNSSTGSKLAVISGILIIAIADAFSDSLGIHISEEANKENTRKQVWEATIATFLTKTIFALSFLIPFMFFNLFISTIISVVWGVILLSVLSYKISNEKERKNFSVVFEHLFIAVVVITVSYFLGKIVDGIIAA</sequence>
<protein>
    <recommendedName>
        <fullName evidence="4">VIT family protein</fullName>
    </recommendedName>
</protein>
<gene>
    <name evidence="2" type="ORF">CVU82_02040</name>
</gene>
<reference evidence="2 3" key="1">
    <citation type="journal article" date="2017" name="ISME J.">
        <title>Potential for microbial H2 and metal transformations associated with novel bacteria and archaea in deep terrestrial subsurface sediments.</title>
        <authorList>
            <person name="Hernsdorf A.W."/>
            <person name="Amano Y."/>
            <person name="Miyakawa K."/>
            <person name="Ise K."/>
            <person name="Suzuki Y."/>
            <person name="Anantharaman K."/>
            <person name="Probst A."/>
            <person name="Burstein D."/>
            <person name="Thomas B.C."/>
            <person name="Banfield J.F."/>
        </authorList>
    </citation>
    <scope>NUCLEOTIDE SEQUENCE [LARGE SCALE GENOMIC DNA]</scope>
    <source>
        <strain evidence="2">HGW-Falkowbacteria-1</strain>
    </source>
</reference>